<evidence type="ECO:0000313" key="14">
    <source>
        <dbReference type="Proteomes" id="UP000886886"/>
    </source>
</evidence>
<keyword evidence="6 10" id="KW-0274">FAD</keyword>
<gene>
    <name evidence="13" type="ORF">IAB26_11195</name>
</gene>
<evidence type="ECO:0000256" key="5">
    <source>
        <dbReference type="ARBA" id="ARBA00022723"/>
    </source>
</evidence>
<dbReference type="GO" id="GO:0046872">
    <property type="term" value="F:metal ion binding"/>
    <property type="evidence" value="ECO:0007669"/>
    <property type="project" value="UniProtKB-UniRule"/>
</dbReference>
<dbReference type="EC" id="2.7.1.180" evidence="1 10"/>
<dbReference type="Pfam" id="PF02424">
    <property type="entry name" value="ApbE"/>
    <property type="match status" value="1"/>
</dbReference>
<protein>
    <recommendedName>
        <fullName evidence="2 10">FAD:protein FMN transferase</fullName>
        <ecNumber evidence="1 10">2.7.1.180</ecNumber>
    </recommendedName>
    <alternativeName>
        <fullName evidence="8 10">Flavin transferase</fullName>
    </alternativeName>
</protein>
<dbReference type="InterPro" id="IPR003374">
    <property type="entry name" value="ApbE-like_sf"/>
</dbReference>
<dbReference type="EMBL" id="DVFT01000162">
    <property type="protein sequence ID" value="HIQ97113.1"/>
    <property type="molecule type" value="Genomic_DNA"/>
</dbReference>
<dbReference type="InterPro" id="IPR024932">
    <property type="entry name" value="ApbE"/>
</dbReference>
<feature type="binding site" evidence="11">
    <location>
        <position position="289"/>
    </location>
    <ligand>
        <name>Mg(2+)</name>
        <dbReference type="ChEBI" id="CHEBI:18420"/>
    </ligand>
</feature>
<evidence type="ECO:0000256" key="11">
    <source>
        <dbReference type="PIRSR" id="PIRSR006268-2"/>
    </source>
</evidence>
<evidence type="ECO:0000256" key="1">
    <source>
        <dbReference type="ARBA" id="ARBA00011955"/>
    </source>
</evidence>
<evidence type="ECO:0000256" key="8">
    <source>
        <dbReference type="ARBA" id="ARBA00031306"/>
    </source>
</evidence>
<dbReference type="PANTHER" id="PTHR30040:SF2">
    <property type="entry name" value="FAD:PROTEIN FMN TRANSFERASE"/>
    <property type="match status" value="1"/>
</dbReference>
<evidence type="ECO:0000256" key="10">
    <source>
        <dbReference type="PIRNR" id="PIRNR006268"/>
    </source>
</evidence>
<accession>A0A9D1D1Y3</accession>
<sequence length="348" mass="38189">MRRKKFLVIPVFLCALGAAIYFRQNLEAEAEPLRKEFFAMDTYMTFTAYGRGAGQALDQAEEEMKRLEKEWSVTDADSKIYQVNHSGGNPVTLSDETAQIVKFALSMAEETDGALEPTIYPVLSAWGFTTGEHRIPEEEELEELLQTVGYEKAELSGNQLRLPTGTELDLGAVGKGYAGDLTAELLREQGITSALLDIGGNIQAIGAKPDGSKWRLGIRSPFGEGQIGVLEIIDCAVVTSGNYERYFVGEDGKEYGHILDPETGYPVDNGLASVTIITEQGKLGDALSTSMFVKGLEGAVDYWKNHRDFDMILMTESGEVYLTEGIQDSFMLSESFANLDLQVIDSLS</sequence>
<dbReference type="Proteomes" id="UP000886886">
    <property type="component" value="Unassembled WGS sequence"/>
</dbReference>
<comment type="cofactor">
    <cofactor evidence="11">
        <name>Mg(2+)</name>
        <dbReference type="ChEBI" id="CHEBI:18420"/>
    </cofactor>
    <cofactor evidence="11">
        <name>Mn(2+)</name>
        <dbReference type="ChEBI" id="CHEBI:29035"/>
    </cofactor>
    <text evidence="11">Magnesium. Can also use manganese.</text>
</comment>
<name>A0A9D1D1Y3_9FIRM</name>
<keyword evidence="3 10" id="KW-0285">Flavoprotein</keyword>
<comment type="similarity">
    <text evidence="10">Belongs to the ApbE family.</text>
</comment>
<feature type="binding site" evidence="11">
    <location>
        <position position="285"/>
    </location>
    <ligand>
        <name>Mg(2+)</name>
        <dbReference type="ChEBI" id="CHEBI:18420"/>
    </ligand>
</feature>
<dbReference type="SUPFAM" id="SSF143631">
    <property type="entry name" value="ApbE-like"/>
    <property type="match status" value="1"/>
</dbReference>
<dbReference type="GO" id="GO:0016740">
    <property type="term" value="F:transferase activity"/>
    <property type="evidence" value="ECO:0007669"/>
    <property type="project" value="UniProtKB-UniRule"/>
</dbReference>
<evidence type="ECO:0000256" key="4">
    <source>
        <dbReference type="ARBA" id="ARBA00022679"/>
    </source>
</evidence>
<comment type="catalytic activity">
    <reaction evidence="9 10">
        <text>L-threonyl-[protein] + FAD = FMN-L-threonyl-[protein] + AMP + H(+)</text>
        <dbReference type="Rhea" id="RHEA:36847"/>
        <dbReference type="Rhea" id="RHEA-COMP:11060"/>
        <dbReference type="Rhea" id="RHEA-COMP:11061"/>
        <dbReference type="ChEBI" id="CHEBI:15378"/>
        <dbReference type="ChEBI" id="CHEBI:30013"/>
        <dbReference type="ChEBI" id="CHEBI:57692"/>
        <dbReference type="ChEBI" id="CHEBI:74257"/>
        <dbReference type="ChEBI" id="CHEBI:456215"/>
        <dbReference type="EC" id="2.7.1.180"/>
    </reaction>
</comment>
<evidence type="ECO:0000256" key="9">
    <source>
        <dbReference type="ARBA" id="ARBA00048540"/>
    </source>
</evidence>
<evidence type="ECO:0000256" key="3">
    <source>
        <dbReference type="ARBA" id="ARBA00022630"/>
    </source>
</evidence>
<reference evidence="13" key="1">
    <citation type="submission" date="2020-10" db="EMBL/GenBank/DDBJ databases">
        <authorList>
            <person name="Gilroy R."/>
        </authorList>
    </citation>
    <scope>NUCLEOTIDE SEQUENCE</scope>
    <source>
        <strain evidence="13">ChiSjej3B21-11622</strain>
    </source>
</reference>
<organism evidence="13 14">
    <name type="scientific">Candidatus Limivivens merdigallinarum</name>
    <dbReference type="NCBI Taxonomy" id="2840859"/>
    <lineage>
        <taxon>Bacteria</taxon>
        <taxon>Bacillati</taxon>
        <taxon>Bacillota</taxon>
        <taxon>Clostridia</taxon>
        <taxon>Lachnospirales</taxon>
        <taxon>Lachnospiraceae</taxon>
        <taxon>Lachnospiraceae incertae sedis</taxon>
        <taxon>Candidatus Limivivens</taxon>
    </lineage>
</organism>
<evidence type="ECO:0000256" key="6">
    <source>
        <dbReference type="ARBA" id="ARBA00022827"/>
    </source>
</evidence>
<feature type="coiled-coil region" evidence="12">
    <location>
        <begin position="50"/>
        <end position="77"/>
    </location>
</feature>
<reference evidence="13" key="2">
    <citation type="journal article" date="2021" name="PeerJ">
        <title>Extensive microbial diversity within the chicken gut microbiome revealed by metagenomics and culture.</title>
        <authorList>
            <person name="Gilroy R."/>
            <person name="Ravi A."/>
            <person name="Getino M."/>
            <person name="Pursley I."/>
            <person name="Horton D.L."/>
            <person name="Alikhan N.F."/>
            <person name="Baker D."/>
            <person name="Gharbi K."/>
            <person name="Hall N."/>
            <person name="Watson M."/>
            <person name="Adriaenssens E.M."/>
            <person name="Foster-Nyarko E."/>
            <person name="Jarju S."/>
            <person name="Secka A."/>
            <person name="Antonio M."/>
            <person name="Oren A."/>
            <person name="Chaudhuri R.R."/>
            <person name="La Ragione R."/>
            <person name="Hildebrand F."/>
            <person name="Pallen M.J."/>
        </authorList>
    </citation>
    <scope>NUCLEOTIDE SEQUENCE</scope>
    <source>
        <strain evidence="13">ChiSjej3B21-11622</strain>
    </source>
</reference>
<keyword evidence="5 10" id="KW-0479">Metal-binding</keyword>
<keyword evidence="12" id="KW-0175">Coiled coil</keyword>
<dbReference type="PIRSF" id="PIRSF006268">
    <property type="entry name" value="ApbE"/>
    <property type="match status" value="1"/>
</dbReference>
<dbReference type="Gene3D" id="3.10.520.10">
    <property type="entry name" value="ApbE-like domains"/>
    <property type="match status" value="1"/>
</dbReference>
<dbReference type="PANTHER" id="PTHR30040">
    <property type="entry name" value="THIAMINE BIOSYNTHESIS LIPOPROTEIN APBE"/>
    <property type="match status" value="1"/>
</dbReference>
<evidence type="ECO:0000256" key="12">
    <source>
        <dbReference type="SAM" id="Coils"/>
    </source>
</evidence>
<evidence type="ECO:0000313" key="13">
    <source>
        <dbReference type="EMBL" id="HIQ97113.1"/>
    </source>
</evidence>
<evidence type="ECO:0000256" key="7">
    <source>
        <dbReference type="ARBA" id="ARBA00022842"/>
    </source>
</evidence>
<comment type="caution">
    <text evidence="13">The sequence shown here is derived from an EMBL/GenBank/DDBJ whole genome shotgun (WGS) entry which is preliminary data.</text>
</comment>
<keyword evidence="7 10" id="KW-0460">Magnesium</keyword>
<feature type="binding site" evidence="11">
    <location>
        <position position="172"/>
    </location>
    <ligand>
        <name>Mg(2+)</name>
        <dbReference type="ChEBI" id="CHEBI:18420"/>
    </ligand>
</feature>
<keyword evidence="4 10" id="KW-0808">Transferase</keyword>
<evidence type="ECO:0000256" key="2">
    <source>
        <dbReference type="ARBA" id="ARBA00016337"/>
    </source>
</evidence>
<proteinExistence type="inferred from homology"/>
<dbReference type="AlphaFoldDB" id="A0A9D1D1Y3"/>